<evidence type="ECO:0000256" key="1">
    <source>
        <dbReference type="SAM" id="Coils"/>
    </source>
</evidence>
<dbReference type="CDD" id="cd14686">
    <property type="entry name" value="bZIP"/>
    <property type="match status" value="1"/>
</dbReference>
<feature type="region of interest" description="Disordered" evidence="2">
    <location>
        <begin position="179"/>
        <end position="233"/>
    </location>
</feature>
<keyword evidence="1" id="KW-0175">Coiled coil</keyword>
<organism evidence="3 4">
    <name type="scientific">Saprolegnia diclina (strain VS20)</name>
    <dbReference type="NCBI Taxonomy" id="1156394"/>
    <lineage>
        <taxon>Eukaryota</taxon>
        <taxon>Sar</taxon>
        <taxon>Stramenopiles</taxon>
        <taxon>Oomycota</taxon>
        <taxon>Saprolegniomycetes</taxon>
        <taxon>Saprolegniales</taxon>
        <taxon>Saprolegniaceae</taxon>
        <taxon>Saprolegnia</taxon>
    </lineage>
</organism>
<feature type="region of interest" description="Disordered" evidence="2">
    <location>
        <begin position="1"/>
        <end position="31"/>
    </location>
</feature>
<dbReference type="VEuPathDB" id="FungiDB:SDRG_10581"/>
<feature type="coiled-coil region" evidence="1">
    <location>
        <begin position="276"/>
        <end position="303"/>
    </location>
</feature>
<feature type="region of interest" description="Disordered" evidence="2">
    <location>
        <begin position="130"/>
        <end position="166"/>
    </location>
</feature>
<evidence type="ECO:0000313" key="4">
    <source>
        <dbReference type="Proteomes" id="UP000030762"/>
    </source>
</evidence>
<accession>T0RNY9</accession>
<gene>
    <name evidence="3" type="ORF">SDRG_10581</name>
</gene>
<dbReference type="EMBL" id="JH767167">
    <property type="protein sequence ID" value="EQC31792.1"/>
    <property type="molecule type" value="Genomic_DNA"/>
</dbReference>
<dbReference type="GeneID" id="19951308"/>
<evidence type="ECO:0000256" key="2">
    <source>
        <dbReference type="SAM" id="MobiDB-lite"/>
    </source>
</evidence>
<sequence>MNDGNPYDYLLQRPGGRGHPMQPAAPPAHHAMPPNPMAMGYSYPDPSSGMLDMSMAMNPIPYNAGNYNAMPMMGHGHHLPHGGSHHGMGPPSIDPTFHPAYMPPARPDTGINSYFMMNDGGMNYTAPMYPPPPQQSIELPRAPIQRPTPPKANTTPKPAPTSTYQLQTQVAIPLPRPLEPSMAITSAPSSNTHKAASEASYESGEENVAKSEKRRSQVRDASRRRRAKHKEEEAMLVNRIKELKQQVQIMEGSHTSGDGDAHPMAAMSDHDLEQSFKDQKKVVETLKAEYKDLKARLKHHEEFARSLQQGIQALSGSGGPVLNTLTGGFTGSMMAATPAQSFDWSWIKHGDVEWVHEIVRTGFQELNNWKPPTSAQEPVNASAMGWTSDFWEDGDRTMCFSTHKLMRDGVLRDFVDKTWGILSNRDKSRRVYPDWKELEVLKYVSEDIAIVRIFESVGARNVTFCAVVFRIFVDEQHYLVGMKSYAMTPPMRQITASMRPQEACAWKFSVSRTEPGIDVEFVGYQDVDQTVKSKAGMEAMFVMLRWESEAATQPVFRPSHNAQPTRLIQ</sequence>
<dbReference type="RefSeq" id="XP_008614799.1">
    <property type="nucleotide sequence ID" value="XM_008616577.1"/>
</dbReference>
<evidence type="ECO:0008006" key="5">
    <source>
        <dbReference type="Google" id="ProtNLM"/>
    </source>
</evidence>
<proteinExistence type="predicted"/>
<dbReference type="STRING" id="1156394.T0RNY9"/>
<feature type="compositionally biased region" description="Low complexity" evidence="2">
    <location>
        <begin position="19"/>
        <end position="31"/>
    </location>
</feature>
<dbReference type="AlphaFoldDB" id="T0RNY9"/>
<feature type="compositionally biased region" description="Basic and acidic residues" evidence="2">
    <location>
        <begin position="207"/>
        <end position="221"/>
    </location>
</feature>
<dbReference type="Proteomes" id="UP000030762">
    <property type="component" value="Unassembled WGS sequence"/>
</dbReference>
<dbReference type="OrthoDB" id="74575at2759"/>
<feature type="compositionally biased region" description="Polar residues" evidence="2">
    <location>
        <begin position="183"/>
        <end position="194"/>
    </location>
</feature>
<name>T0RNY9_SAPDV</name>
<evidence type="ECO:0000313" key="3">
    <source>
        <dbReference type="EMBL" id="EQC31792.1"/>
    </source>
</evidence>
<reference evidence="3 4" key="1">
    <citation type="submission" date="2012-04" db="EMBL/GenBank/DDBJ databases">
        <title>The Genome Sequence of Saprolegnia declina VS20.</title>
        <authorList>
            <consortium name="The Broad Institute Genome Sequencing Platform"/>
            <person name="Russ C."/>
            <person name="Nusbaum C."/>
            <person name="Tyler B."/>
            <person name="van West P."/>
            <person name="Dieguez-Uribeondo J."/>
            <person name="de Bruijn I."/>
            <person name="Tripathy S."/>
            <person name="Jiang R."/>
            <person name="Young S.K."/>
            <person name="Zeng Q."/>
            <person name="Gargeya S."/>
            <person name="Fitzgerald M."/>
            <person name="Haas B."/>
            <person name="Abouelleil A."/>
            <person name="Alvarado L."/>
            <person name="Arachchi H.M."/>
            <person name="Berlin A."/>
            <person name="Chapman S.B."/>
            <person name="Goldberg J."/>
            <person name="Griggs A."/>
            <person name="Gujja S."/>
            <person name="Hansen M."/>
            <person name="Howarth C."/>
            <person name="Imamovic A."/>
            <person name="Larimer J."/>
            <person name="McCowen C."/>
            <person name="Montmayeur A."/>
            <person name="Murphy C."/>
            <person name="Neiman D."/>
            <person name="Pearson M."/>
            <person name="Priest M."/>
            <person name="Roberts A."/>
            <person name="Saif S."/>
            <person name="Shea T."/>
            <person name="Sisk P."/>
            <person name="Sykes S."/>
            <person name="Wortman J."/>
            <person name="Nusbaum C."/>
            <person name="Birren B."/>
        </authorList>
    </citation>
    <scope>NUCLEOTIDE SEQUENCE [LARGE SCALE GENOMIC DNA]</scope>
    <source>
        <strain evidence="3 4">VS20</strain>
    </source>
</reference>
<keyword evidence="4" id="KW-1185">Reference proteome</keyword>
<protein>
    <recommendedName>
        <fullName evidence="5">BZIP domain-containing protein</fullName>
    </recommendedName>
</protein>
<dbReference type="OMA" id="MNNGMYH"/>
<dbReference type="InParanoid" id="T0RNY9"/>
<dbReference type="eggNOG" id="ENOG502RJW8">
    <property type="taxonomic scope" value="Eukaryota"/>
</dbReference>